<evidence type="ECO:0000256" key="1">
    <source>
        <dbReference type="ARBA" id="ARBA00022801"/>
    </source>
</evidence>
<keyword evidence="3" id="KW-0472">Membrane</keyword>
<dbReference type="PANTHER" id="PTHR22958:SF1">
    <property type="entry name" value="GLYCEROPHOSPHOCHOLINE PHOSPHODIESTERASE GPCPD1"/>
    <property type="match status" value="1"/>
</dbReference>
<dbReference type="SUPFAM" id="SSF51695">
    <property type="entry name" value="PLC-like phosphodiesterases"/>
    <property type="match status" value="1"/>
</dbReference>
<comment type="caution">
    <text evidence="5">The sequence shown here is derived from an EMBL/GenBank/DDBJ whole genome shotgun (WGS) entry which is preliminary data.</text>
</comment>
<feature type="non-terminal residue" evidence="5">
    <location>
        <position position="873"/>
    </location>
</feature>
<dbReference type="GO" id="GO:0046475">
    <property type="term" value="P:glycerophospholipid catabolic process"/>
    <property type="evidence" value="ECO:0007669"/>
    <property type="project" value="TreeGrafter"/>
</dbReference>
<dbReference type="GO" id="GO:0047389">
    <property type="term" value="F:glycerophosphocholine phosphodiesterase activity"/>
    <property type="evidence" value="ECO:0007669"/>
    <property type="project" value="TreeGrafter"/>
</dbReference>
<evidence type="ECO:0000313" key="5">
    <source>
        <dbReference type="EMBL" id="CAF4009982.1"/>
    </source>
</evidence>
<dbReference type="PROSITE" id="PS51704">
    <property type="entry name" value="GP_PDE"/>
    <property type="match status" value="1"/>
</dbReference>
<keyword evidence="3" id="KW-0812">Transmembrane</keyword>
<evidence type="ECO:0000256" key="2">
    <source>
        <dbReference type="SAM" id="MobiDB-lite"/>
    </source>
</evidence>
<evidence type="ECO:0000256" key="3">
    <source>
        <dbReference type="SAM" id="Phobius"/>
    </source>
</evidence>
<reference evidence="5" key="1">
    <citation type="submission" date="2021-02" db="EMBL/GenBank/DDBJ databases">
        <authorList>
            <person name="Nowell W R."/>
        </authorList>
    </citation>
    <scope>NUCLEOTIDE SEQUENCE</scope>
</reference>
<feature type="region of interest" description="Disordered" evidence="2">
    <location>
        <begin position="815"/>
        <end position="873"/>
    </location>
</feature>
<feature type="transmembrane region" description="Helical" evidence="3">
    <location>
        <begin position="473"/>
        <end position="491"/>
    </location>
</feature>
<dbReference type="PANTHER" id="PTHR22958">
    <property type="entry name" value="GLYCEROPHOSPHORYL DIESTER PHOSPHODIESTERASE"/>
    <property type="match status" value="1"/>
</dbReference>
<dbReference type="InterPro" id="IPR030395">
    <property type="entry name" value="GP_PDE_dom"/>
</dbReference>
<dbReference type="EMBL" id="CAJOBH010004993">
    <property type="protein sequence ID" value="CAF4009982.1"/>
    <property type="molecule type" value="Genomic_DNA"/>
</dbReference>
<feature type="compositionally biased region" description="Basic residues" evidence="2">
    <location>
        <begin position="819"/>
        <end position="873"/>
    </location>
</feature>
<dbReference type="Proteomes" id="UP000681967">
    <property type="component" value="Unassembled WGS sequence"/>
</dbReference>
<proteinExistence type="predicted"/>
<keyword evidence="1" id="KW-0378">Hydrolase</keyword>
<feature type="domain" description="GP-PDE" evidence="4">
    <location>
        <begin position="22"/>
        <end position="345"/>
    </location>
</feature>
<accession>A0A8S2NMY9</accession>
<protein>
    <recommendedName>
        <fullName evidence="4">GP-PDE domain-containing protein</fullName>
    </recommendedName>
</protein>
<dbReference type="InterPro" id="IPR051578">
    <property type="entry name" value="GDPD"/>
</dbReference>
<dbReference type="AlphaFoldDB" id="A0A8S2NMY9"/>
<dbReference type="Gene3D" id="3.20.20.190">
    <property type="entry name" value="Phosphatidylinositol (PI) phosphodiesterase"/>
    <property type="match status" value="1"/>
</dbReference>
<keyword evidence="3" id="KW-1133">Transmembrane helix</keyword>
<evidence type="ECO:0000313" key="6">
    <source>
        <dbReference type="Proteomes" id="UP000681967"/>
    </source>
</evidence>
<evidence type="ECO:0000259" key="4">
    <source>
        <dbReference type="PROSITE" id="PS51704"/>
    </source>
</evidence>
<dbReference type="InterPro" id="IPR017946">
    <property type="entry name" value="PLC-like_Pdiesterase_TIM-brl"/>
</dbReference>
<organism evidence="5 6">
    <name type="scientific">Rotaria magnacalcarata</name>
    <dbReference type="NCBI Taxonomy" id="392030"/>
    <lineage>
        <taxon>Eukaryota</taxon>
        <taxon>Metazoa</taxon>
        <taxon>Spiralia</taxon>
        <taxon>Gnathifera</taxon>
        <taxon>Rotifera</taxon>
        <taxon>Eurotatoria</taxon>
        <taxon>Bdelloidea</taxon>
        <taxon>Philodinida</taxon>
        <taxon>Philodinidae</taxon>
        <taxon>Rotaria</taxon>
    </lineage>
</organism>
<dbReference type="Pfam" id="PF03009">
    <property type="entry name" value="GDPD"/>
    <property type="match status" value="1"/>
</dbReference>
<sequence>KTNAEHIPSKHLASISNDTNKQRSIDSVALPAIPPVQTKFVSENTLASFKGAFQLGFDFVEFDVQLSKDKVPVVYHDFQVAITLKRKGQEAELFVVPVKDLTLPQLQSLKIYHASKTDVTKADEEYDDDDQTTINNTMNSLGTPTLSNGVDNQLKQQQDDKKFRSLFPTLQELFETLDPYLGFNVEIKYAMEYRKGGSEQNHYFERNEYIDCILRCLINYAGKRVIVISTFDPDCASMLRLKQTLFPVLFLTQGDKGDWPQYLDIRTWSIDVGLCFIVAEHLSGLAAPALDILANKDFVKHVKENGKLLFIWGDEASDKDVSKCLLELRVDGLIFDHAAEVKEEHSTIENLFISEEREELEVVNNFRQKQLELQHHQLLRELERLKAAREATNLSISTTNPSSINQISKVLTNAGQDQSSIIIDSNFKHIVSMVIRIINSLLGVLTRPYIYIQQVILISFQSYLPMRFDEKSWYMLFGFMTFMVFIIAYVLSRYVTLKDADDDPTYQRVRFYCHTIEKDYKNRPLYAPLYVPLPKLPTVINSSQLKLPNTFYVPMNENSKSKNNCSTYSTSDDCVEINTKDGIVRVPRSTLVQRCATSESMKYNNQCSTRNVTCNSQEIFPGDFKKHAHRFTRSFSWKTKPKEPPFAQMQPLPKLIKRPGYIEICCKNICWPTHQLCLCCTRNVADSCRKWSKSTGEYDYIDACWSSCALCSDDAYKILNTPVVYNEKIIDPELLLPLDAELLYYSIQSAKRQQAKQQNILTESLSSQQPSQNQQQENTVPFSTIQKPIEELPSSLAIEEQRWITPTASLAKAVEKSKQIGKMKSLKPIKTRKISSTSNRKKNRRKKSSPSRSSSSKKRSSRSKNRSKRKSKS</sequence>
<name>A0A8S2NMY9_9BILA</name>
<gene>
    <name evidence="5" type="ORF">BYL167_LOCUS14169</name>
</gene>